<gene>
    <name evidence="1" type="ORF">F4820DRAFT_195246</name>
</gene>
<reference evidence="1 2" key="1">
    <citation type="journal article" date="2022" name="New Phytol.">
        <title>Ecological generalism drives hyperdiversity of secondary metabolite gene clusters in xylarialean endophytes.</title>
        <authorList>
            <person name="Franco M.E.E."/>
            <person name="Wisecaver J.H."/>
            <person name="Arnold A.E."/>
            <person name="Ju Y.M."/>
            <person name="Slot J.C."/>
            <person name="Ahrendt S."/>
            <person name="Moore L.P."/>
            <person name="Eastman K.E."/>
            <person name="Scott K."/>
            <person name="Konkel Z."/>
            <person name="Mondo S.J."/>
            <person name="Kuo A."/>
            <person name="Hayes R.D."/>
            <person name="Haridas S."/>
            <person name="Andreopoulos B."/>
            <person name="Riley R."/>
            <person name="LaButti K."/>
            <person name="Pangilinan J."/>
            <person name="Lipzen A."/>
            <person name="Amirebrahimi M."/>
            <person name="Yan J."/>
            <person name="Adam C."/>
            <person name="Keymanesh K."/>
            <person name="Ng V."/>
            <person name="Louie K."/>
            <person name="Northen T."/>
            <person name="Drula E."/>
            <person name="Henrissat B."/>
            <person name="Hsieh H.M."/>
            <person name="Youens-Clark K."/>
            <person name="Lutzoni F."/>
            <person name="Miadlikowska J."/>
            <person name="Eastwood D.C."/>
            <person name="Hamelin R.C."/>
            <person name="Grigoriev I.V."/>
            <person name="U'Ren J.M."/>
        </authorList>
    </citation>
    <scope>NUCLEOTIDE SEQUENCE [LARGE SCALE GENOMIC DNA]</scope>
    <source>
        <strain evidence="1 2">CBS 119005</strain>
    </source>
</reference>
<name>A0ACB9YIB2_9PEZI</name>
<keyword evidence="2" id="KW-1185">Reference proteome</keyword>
<evidence type="ECO:0000313" key="1">
    <source>
        <dbReference type="EMBL" id="KAI4858873.1"/>
    </source>
</evidence>
<sequence>MAVLNFTLSEEGVNALRDGLACLGKFSDDVTLEAKQDRLIFTTLNLSKSAYASFSFATNRFFSKYHFEGTAQYRDKFYCKLYSRALLSIFRVRSGDTSHEREKDTTIDRCDVAIVDEPGKTSRFITKIVFRNGITTKYKLPFEVSPPVHAKFDKEQATNHWSIPSRTLRQLMDHFGPGIEYLDIHTEDDETVNLTCFTEKVKNGDEVLKKPLHTSVAVERDEFEEFVVDEDKLHIVISVKDFRAIVLHAGILGSQISAYYSMPSKPMQLKYDGDGVKCEFLLMTVGERGAPGQKVKKTRGSAKGPKPPQLEAATSRATSHAPTPAPQLAPPQPPPAPRPDPVPSLRPSISRPSQRPPPATFESESLFVAQDDEHQWDPVNVNEEEDEENTRVGWDVSGDQVNVPFIPVVCRLTANMMQHPPVMNMSMRTIMANQNTEEQRPDDTAAPDNPPDFEPTQRLSQVRRFGLFGE</sequence>
<accession>A0ACB9YIB2</accession>
<organism evidence="1 2">
    <name type="scientific">Hypoxylon rubiginosum</name>
    <dbReference type="NCBI Taxonomy" id="110542"/>
    <lineage>
        <taxon>Eukaryota</taxon>
        <taxon>Fungi</taxon>
        <taxon>Dikarya</taxon>
        <taxon>Ascomycota</taxon>
        <taxon>Pezizomycotina</taxon>
        <taxon>Sordariomycetes</taxon>
        <taxon>Xylariomycetidae</taxon>
        <taxon>Xylariales</taxon>
        <taxon>Hypoxylaceae</taxon>
        <taxon>Hypoxylon</taxon>
    </lineage>
</organism>
<protein>
    <submittedName>
        <fullName evidence="1">Rad9-domain-containing protein</fullName>
    </submittedName>
</protein>
<dbReference type="EMBL" id="MU393678">
    <property type="protein sequence ID" value="KAI4858873.1"/>
    <property type="molecule type" value="Genomic_DNA"/>
</dbReference>
<comment type="caution">
    <text evidence="1">The sequence shown here is derived from an EMBL/GenBank/DDBJ whole genome shotgun (WGS) entry which is preliminary data.</text>
</comment>
<evidence type="ECO:0000313" key="2">
    <source>
        <dbReference type="Proteomes" id="UP001497700"/>
    </source>
</evidence>
<dbReference type="Proteomes" id="UP001497700">
    <property type="component" value="Unassembled WGS sequence"/>
</dbReference>
<proteinExistence type="predicted"/>